<keyword evidence="2" id="KW-1185">Reference proteome</keyword>
<organism evidence="1 2">
    <name type="scientific">Pseudomonas brenneri</name>
    <dbReference type="NCBI Taxonomy" id="129817"/>
    <lineage>
        <taxon>Bacteria</taxon>
        <taxon>Pseudomonadati</taxon>
        <taxon>Pseudomonadota</taxon>
        <taxon>Gammaproteobacteria</taxon>
        <taxon>Pseudomonadales</taxon>
        <taxon>Pseudomonadaceae</taxon>
        <taxon>Pseudomonas</taxon>
    </lineage>
</organism>
<dbReference type="EMBL" id="LT629800">
    <property type="protein sequence ID" value="SDU87631.1"/>
    <property type="molecule type" value="Genomic_DNA"/>
</dbReference>
<gene>
    <name evidence="1" type="ORF">SAMN04490181_0887</name>
</gene>
<evidence type="ECO:0000313" key="2">
    <source>
        <dbReference type="Proteomes" id="UP000199620"/>
    </source>
</evidence>
<evidence type="ECO:0000313" key="1">
    <source>
        <dbReference type="EMBL" id="SDU87631.1"/>
    </source>
</evidence>
<reference evidence="1 2" key="1">
    <citation type="submission" date="2016-10" db="EMBL/GenBank/DDBJ databases">
        <authorList>
            <person name="Varghese N."/>
            <person name="Submissions S."/>
        </authorList>
    </citation>
    <scope>NUCLEOTIDE SEQUENCE [LARGE SCALE GENOMIC DNA]</scope>
    <source>
        <strain evidence="1 2">BS2771</strain>
    </source>
</reference>
<proteinExistence type="predicted"/>
<name>A0ABY0W8S8_9PSED</name>
<accession>A0ABY0W8S8</accession>
<dbReference type="Proteomes" id="UP000199620">
    <property type="component" value="Chromosome I"/>
</dbReference>
<sequence length="32" mass="3645">MSKTTVSQFMHTLHQRLTELWETCARAGGARP</sequence>
<protein>
    <submittedName>
        <fullName evidence="1">Uncharacterized protein</fullName>
    </submittedName>
</protein>